<keyword evidence="1" id="KW-0812">Transmembrane</keyword>
<evidence type="ECO:0008006" key="4">
    <source>
        <dbReference type="Google" id="ProtNLM"/>
    </source>
</evidence>
<feature type="transmembrane region" description="Helical" evidence="1">
    <location>
        <begin position="156"/>
        <end position="173"/>
    </location>
</feature>
<dbReference type="EMBL" id="CP015878">
    <property type="protein sequence ID" value="ANI16468.1"/>
    <property type="molecule type" value="Genomic_DNA"/>
</dbReference>
<sequence>MSSPPAQSLSRIPASLQWPTLILAAGGAGQLLAWLGIPAALFLGPMLVAIAFGVGGAGIRLPRQAFRLSQGCIGLLVAHAINWSVLQAMAASWPLMLCATLLTLLLSALVSYAMVRFGGIPGSTAAWGTAPGGAAAMVAMAESHGADPRVVATMQYVRVVCVVMAGALVGRLLGLEGGGSAAHSTPLNDAGHLPDLVNCLLLIFVGVSLGARLPAGPLLVPLVAGAALQLGGLLQIALPHWLLVLAYGVIGCYIGLRFDRASLAYVGRHLPAMLVSALGLILSCALFAWALAAVTGMDFLSLYLATSPGGLDAMAIIAVDTHSDVGLVLAMQTLRLFVVLFSGVSIARLVIRLSHA</sequence>
<dbReference type="GO" id="GO:0010468">
    <property type="term" value="P:regulation of gene expression"/>
    <property type="evidence" value="ECO:0007669"/>
    <property type="project" value="InterPro"/>
</dbReference>
<dbReference type="GO" id="GO:0016020">
    <property type="term" value="C:membrane"/>
    <property type="evidence" value="ECO:0007669"/>
    <property type="project" value="InterPro"/>
</dbReference>
<feature type="transmembrane region" description="Helical" evidence="1">
    <location>
        <begin position="193"/>
        <end position="211"/>
    </location>
</feature>
<dbReference type="PANTHER" id="PTHR38457">
    <property type="entry name" value="REGULATOR ABRB-RELATED"/>
    <property type="match status" value="1"/>
</dbReference>
<evidence type="ECO:0000313" key="3">
    <source>
        <dbReference type="Proteomes" id="UP000077748"/>
    </source>
</evidence>
<dbReference type="AlphaFoldDB" id="A0A1A9KG13"/>
<reference evidence="2 3" key="1">
    <citation type="submission" date="2016-05" db="EMBL/GenBank/DDBJ databases">
        <title>Genome Sequence of Pseudomonas citronellolis Strain SJTE-3, an Estrogens and Persistent Organic Pollutants degradation strain.</title>
        <authorList>
            <person name="Liang R."/>
        </authorList>
    </citation>
    <scope>NUCLEOTIDE SEQUENCE [LARGE SCALE GENOMIC DNA]</scope>
    <source>
        <strain evidence="2 3">SJTE-3</strain>
    </source>
</reference>
<dbReference type="PIRSF" id="PIRSF038991">
    <property type="entry name" value="Protein_AbrB"/>
    <property type="match status" value="1"/>
</dbReference>
<dbReference type="RefSeq" id="WP_064583853.1">
    <property type="nucleotide sequence ID" value="NZ_CP015878.1"/>
</dbReference>
<feature type="transmembrane region" description="Helical" evidence="1">
    <location>
        <begin position="91"/>
        <end position="115"/>
    </location>
</feature>
<keyword evidence="1" id="KW-0472">Membrane</keyword>
<proteinExistence type="predicted"/>
<protein>
    <recommendedName>
        <fullName evidence="4">AbrB family transcriptional regulator</fullName>
    </recommendedName>
</protein>
<feature type="transmembrane region" description="Helical" evidence="1">
    <location>
        <begin position="270"/>
        <end position="292"/>
    </location>
</feature>
<dbReference type="NCBIfam" id="TIGR03082">
    <property type="entry name" value="Gneg_AbrB_dup"/>
    <property type="match status" value="2"/>
</dbReference>
<accession>A0A1A9KG13</accession>
<dbReference type="InterPro" id="IPR017516">
    <property type="entry name" value="AbrB_dup"/>
</dbReference>
<evidence type="ECO:0000313" key="2">
    <source>
        <dbReference type="EMBL" id="ANI16468.1"/>
    </source>
</evidence>
<dbReference type="InterPro" id="IPR007820">
    <property type="entry name" value="AbrB_fam"/>
</dbReference>
<dbReference type="Pfam" id="PF05145">
    <property type="entry name" value="AbrB"/>
    <property type="match status" value="1"/>
</dbReference>
<gene>
    <name evidence="2" type="ORF">A9C11_21950</name>
</gene>
<organism evidence="2 3">
    <name type="scientific">Pseudomonas citronellolis</name>
    <dbReference type="NCBI Taxonomy" id="53408"/>
    <lineage>
        <taxon>Bacteria</taxon>
        <taxon>Pseudomonadati</taxon>
        <taxon>Pseudomonadota</taxon>
        <taxon>Gammaproteobacteria</taxon>
        <taxon>Pseudomonadales</taxon>
        <taxon>Pseudomonadaceae</taxon>
        <taxon>Pseudomonas</taxon>
    </lineage>
</organism>
<evidence type="ECO:0000256" key="1">
    <source>
        <dbReference type="SAM" id="Phobius"/>
    </source>
</evidence>
<name>A0A1A9KG13_9PSED</name>
<dbReference type="PANTHER" id="PTHR38457:SF1">
    <property type="entry name" value="REGULATOR ABRB-RELATED"/>
    <property type="match status" value="1"/>
</dbReference>
<feature type="transmembrane region" description="Helical" evidence="1">
    <location>
        <begin position="240"/>
        <end position="258"/>
    </location>
</feature>
<feature type="transmembrane region" description="Helical" evidence="1">
    <location>
        <begin position="333"/>
        <end position="351"/>
    </location>
</feature>
<dbReference type="Proteomes" id="UP000077748">
    <property type="component" value="Chromosome"/>
</dbReference>
<feature type="transmembrane region" description="Helical" evidence="1">
    <location>
        <begin position="31"/>
        <end position="54"/>
    </location>
</feature>
<keyword evidence="1" id="KW-1133">Transmembrane helix</keyword>